<organism evidence="1 2">
    <name type="scientific">Panagrolaimus sp. PS1159</name>
    <dbReference type="NCBI Taxonomy" id="55785"/>
    <lineage>
        <taxon>Eukaryota</taxon>
        <taxon>Metazoa</taxon>
        <taxon>Ecdysozoa</taxon>
        <taxon>Nematoda</taxon>
        <taxon>Chromadorea</taxon>
        <taxon>Rhabditida</taxon>
        <taxon>Tylenchina</taxon>
        <taxon>Panagrolaimomorpha</taxon>
        <taxon>Panagrolaimoidea</taxon>
        <taxon>Panagrolaimidae</taxon>
        <taxon>Panagrolaimus</taxon>
    </lineage>
</organism>
<evidence type="ECO:0000313" key="2">
    <source>
        <dbReference type="WBParaSite" id="PS1159_v2.g21349.t1"/>
    </source>
</evidence>
<sequence>MVLADLDTFLIRATHVPNQVSTRNKASAPTSFESDLPCGNRRLGEFSSGTLKDDASLRNIFIEFLSLFRKDPIEFPADKEILFAFFGLIG</sequence>
<proteinExistence type="predicted"/>
<evidence type="ECO:0000313" key="1">
    <source>
        <dbReference type="Proteomes" id="UP000887580"/>
    </source>
</evidence>
<protein>
    <submittedName>
        <fullName evidence="2">Uncharacterized protein</fullName>
    </submittedName>
</protein>
<name>A0AC35FVI5_9BILA</name>
<dbReference type="Proteomes" id="UP000887580">
    <property type="component" value="Unplaced"/>
</dbReference>
<reference evidence="2" key="1">
    <citation type="submission" date="2022-11" db="UniProtKB">
        <authorList>
            <consortium name="WormBaseParasite"/>
        </authorList>
    </citation>
    <scope>IDENTIFICATION</scope>
</reference>
<dbReference type="WBParaSite" id="PS1159_v2.g21349.t1">
    <property type="protein sequence ID" value="PS1159_v2.g21349.t1"/>
    <property type="gene ID" value="PS1159_v2.g21349"/>
</dbReference>
<accession>A0AC35FVI5</accession>